<keyword evidence="3" id="KW-1185">Reference proteome</keyword>
<gene>
    <name evidence="2" type="ORF">KB874_00805</name>
</gene>
<evidence type="ECO:0000313" key="2">
    <source>
        <dbReference type="EMBL" id="MBS0122658.1"/>
    </source>
</evidence>
<dbReference type="Proteomes" id="UP000681356">
    <property type="component" value="Unassembled WGS sequence"/>
</dbReference>
<dbReference type="InterPro" id="IPR013097">
    <property type="entry name" value="Dabb"/>
</dbReference>
<dbReference type="PROSITE" id="PS51502">
    <property type="entry name" value="S_R_A_B_BARREL"/>
    <property type="match status" value="1"/>
</dbReference>
<accession>A0A8J8B7Z5</accession>
<dbReference type="RefSeq" id="WP_212534632.1">
    <property type="nucleotide sequence ID" value="NZ_JAGTUU010000001.1"/>
</dbReference>
<evidence type="ECO:0000313" key="3">
    <source>
        <dbReference type="Proteomes" id="UP000681356"/>
    </source>
</evidence>
<dbReference type="Pfam" id="PF07876">
    <property type="entry name" value="Dabb"/>
    <property type="match status" value="1"/>
</dbReference>
<feature type="domain" description="Stress-response A/B barrel" evidence="1">
    <location>
        <begin position="2"/>
        <end position="95"/>
    </location>
</feature>
<dbReference type="Gene3D" id="3.30.70.100">
    <property type="match status" value="1"/>
</dbReference>
<dbReference type="SMART" id="SM00886">
    <property type="entry name" value="Dabb"/>
    <property type="match status" value="1"/>
</dbReference>
<evidence type="ECO:0000259" key="1">
    <source>
        <dbReference type="PROSITE" id="PS51502"/>
    </source>
</evidence>
<protein>
    <submittedName>
        <fullName evidence="2">Dabb family protein</fullName>
    </submittedName>
</protein>
<name>A0A8J8B7Z5_9RHOB</name>
<dbReference type="AlphaFoldDB" id="A0A8J8B7Z5"/>
<organism evidence="2 3">
    <name type="scientific">Thetidibacter halocola</name>
    <dbReference type="NCBI Taxonomy" id="2827239"/>
    <lineage>
        <taxon>Bacteria</taxon>
        <taxon>Pseudomonadati</taxon>
        <taxon>Pseudomonadota</taxon>
        <taxon>Alphaproteobacteria</taxon>
        <taxon>Rhodobacterales</taxon>
        <taxon>Roseobacteraceae</taxon>
        <taxon>Thetidibacter</taxon>
    </lineage>
</organism>
<proteinExistence type="predicted"/>
<reference evidence="2" key="1">
    <citation type="submission" date="2021-04" db="EMBL/GenBank/DDBJ databases">
        <authorList>
            <person name="Yoon J."/>
        </authorList>
    </citation>
    <scope>NUCLEOTIDE SEQUENCE</scope>
    <source>
        <strain evidence="2">KMU-90</strain>
    </source>
</reference>
<dbReference type="InterPro" id="IPR011008">
    <property type="entry name" value="Dimeric_a/b-barrel"/>
</dbReference>
<sequence length="97" mass="10740">MLRHIVLVTFKPTACAEAREAWREAVTGLCETSPEVLSHTLGMNVGSGPNHHDAALVADFADIASFRRYVDGDMHRAYVADHARHVVDRIAAIQHEH</sequence>
<dbReference type="SUPFAM" id="SSF54909">
    <property type="entry name" value="Dimeric alpha+beta barrel"/>
    <property type="match status" value="1"/>
</dbReference>
<comment type="caution">
    <text evidence="2">The sequence shown here is derived from an EMBL/GenBank/DDBJ whole genome shotgun (WGS) entry which is preliminary data.</text>
</comment>
<dbReference type="EMBL" id="JAGTUU010000001">
    <property type="protein sequence ID" value="MBS0122658.1"/>
    <property type="molecule type" value="Genomic_DNA"/>
</dbReference>